<comment type="similarity">
    <text evidence="2">Belongs to the sulfatase family.</text>
</comment>
<comment type="caution">
    <text evidence="9">The sequence shown here is derived from an EMBL/GenBank/DDBJ whole genome shotgun (WGS) entry which is preliminary data.</text>
</comment>
<keyword evidence="10" id="KW-1185">Reference proteome</keyword>
<dbReference type="Gene3D" id="3.30.1120.10">
    <property type="match status" value="1"/>
</dbReference>
<comment type="cofactor">
    <cofactor evidence="1">
        <name>Ca(2+)</name>
        <dbReference type="ChEBI" id="CHEBI:29108"/>
    </cofactor>
</comment>
<feature type="transmembrane region" description="Helical" evidence="7">
    <location>
        <begin position="9"/>
        <end position="27"/>
    </location>
</feature>
<keyword evidence="7" id="KW-1133">Transmembrane helix</keyword>
<dbReference type="Gene3D" id="3.40.720.10">
    <property type="entry name" value="Alkaline Phosphatase, subunit A"/>
    <property type="match status" value="1"/>
</dbReference>
<dbReference type="InterPro" id="IPR024607">
    <property type="entry name" value="Sulfatase_CS"/>
</dbReference>
<organism evidence="9 10">
    <name type="scientific">Caerostris darwini</name>
    <dbReference type="NCBI Taxonomy" id="1538125"/>
    <lineage>
        <taxon>Eukaryota</taxon>
        <taxon>Metazoa</taxon>
        <taxon>Ecdysozoa</taxon>
        <taxon>Arthropoda</taxon>
        <taxon>Chelicerata</taxon>
        <taxon>Arachnida</taxon>
        <taxon>Araneae</taxon>
        <taxon>Araneomorphae</taxon>
        <taxon>Entelegynae</taxon>
        <taxon>Araneoidea</taxon>
        <taxon>Araneidae</taxon>
        <taxon>Caerostris</taxon>
    </lineage>
</organism>
<dbReference type="SUPFAM" id="SSF53649">
    <property type="entry name" value="Alkaline phosphatase-like"/>
    <property type="match status" value="1"/>
</dbReference>
<evidence type="ECO:0000313" key="9">
    <source>
        <dbReference type="EMBL" id="GIY76733.1"/>
    </source>
</evidence>
<gene>
    <name evidence="9" type="primary">Arsb</name>
    <name evidence="9" type="ORF">CDAR_41151</name>
</gene>
<keyword evidence="7" id="KW-0472">Membrane</keyword>
<name>A0AAV4W2V6_9ARAC</name>
<evidence type="ECO:0000256" key="1">
    <source>
        <dbReference type="ARBA" id="ARBA00001913"/>
    </source>
</evidence>
<keyword evidence="6" id="KW-0325">Glycoprotein</keyword>
<dbReference type="GO" id="GO:0008484">
    <property type="term" value="F:sulfuric ester hydrolase activity"/>
    <property type="evidence" value="ECO:0007669"/>
    <property type="project" value="InterPro"/>
</dbReference>
<dbReference type="InterPro" id="IPR017850">
    <property type="entry name" value="Alkaline_phosphatase_core_sf"/>
</dbReference>
<dbReference type="PANTHER" id="PTHR10342:SF273">
    <property type="entry name" value="RE14504P"/>
    <property type="match status" value="1"/>
</dbReference>
<keyword evidence="7" id="KW-0812">Transmembrane</keyword>
<keyword evidence="4" id="KW-0378">Hydrolase</keyword>
<evidence type="ECO:0000256" key="7">
    <source>
        <dbReference type="SAM" id="Phobius"/>
    </source>
</evidence>
<evidence type="ECO:0000259" key="8">
    <source>
        <dbReference type="Pfam" id="PF00884"/>
    </source>
</evidence>
<evidence type="ECO:0000256" key="5">
    <source>
        <dbReference type="ARBA" id="ARBA00022837"/>
    </source>
</evidence>
<evidence type="ECO:0000256" key="3">
    <source>
        <dbReference type="ARBA" id="ARBA00022723"/>
    </source>
</evidence>
<dbReference type="CDD" id="cd16029">
    <property type="entry name" value="4-S"/>
    <property type="match status" value="1"/>
</dbReference>
<accession>A0AAV4W2V6</accession>
<feature type="domain" description="Sulfatase N-terminal" evidence="8">
    <location>
        <begin position="38"/>
        <end position="360"/>
    </location>
</feature>
<reference evidence="9 10" key="1">
    <citation type="submission" date="2021-06" db="EMBL/GenBank/DDBJ databases">
        <title>Caerostris darwini draft genome.</title>
        <authorList>
            <person name="Kono N."/>
            <person name="Arakawa K."/>
        </authorList>
    </citation>
    <scope>NUCLEOTIDE SEQUENCE [LARGE SCALE GENOMIC DNA]</scope>
</reference>
<dbReference type="EMBL" id="BPLQ01014045">
    <property type="protein sequence ID" value="GIY76733.1"/>
    <property type="molecule type" value="Genomic_DNA"/>
</dbReference>
<sequence length="562" mass="63415">MTIYQPSKAFFGFIIALSTFSICIFVSKVANANFSAKPHVIFIFADDLGWDDISFHGSPQIPTPNLDALASSGIMLNNYYGERICTPSRAALMTGKYPIRLGLQYSVIKPCQPKAVPLEEVMMPQYFKELGYATHMVGKWHLGNHKKEYTPIKRGFDSFFGYYNGLIDYYDYTFLVKELYGIDLQNGTEVVRDVRGQYATDLFTEKAKNIIENHDTTKPLFLYLSHLAVHSGNSYMYVQAPPELVNRFKYIKNESRRTFVGVVAALDISVGEIFKALHEKDMLSNSIIVFSSDNGGESLPKYGGYSTNYPLRGKKMQEWEGGIRIPAFIWSPLLHLQEPRVSMQLMHLTDWLPTLYSAAGGNVENLGDIDGQSLWEALLTNSSSPRQEILHNIDPVSNISAIRVGDLKLVAGNIESGSGTFYGKELLEDMQKPESMDEWVFRNGSIVKDLLMDMGLFLPTTPDTWRRNTEVQCNGDPETANECDPSQAPCLYDIAVDPCEINNIADQHPQDVDLMLRRIKNYTEQAAEAQNQEIDLHGDPRCHGFAFVPWLDEEHLSNCPFQ</sequence>
<evidence type="ECO:0000256" key="6">
    <source>
        <dbReference type="ARBA" id="ARBA00023180"/>
    </source>
</evidence>
<dbReference type="Pfam" id="PF00884">
    <property type="entry name" value="Sulfatase"/>
    <property type="match status" value="1"/>
</dbReference>
<dbReference type="GO" id="GO:0046872">
    <property type="term" value="F:metal ion binding"/>
    <property type="evidence" value="ECO:0007669"/>
    <property type="project" value="UniProtKB-KW"/>
</dbReference>
<protein>
    <submittedName>
        <fullName evidence="9">Arylsulfatase B</fullName>
    </submittedName>
</protein>
<dbReference type="PROSITE" id="PS00149">
    <property type="entry name" value="SULFATASE_2"/>
    <property type="match status" value="1"/>
</dbReference>
<evidence type="ECO:0000313" key="10">
    <source>
        <dbReference type="Proteomes" id="UP001054837"/>
    </source>
</evidence>
<keyword evidence="3" id="KW-0479">Metal-binding</keyword>
<evidence type="ECO:0000256" key="2">
    <source>
        <dbReference type="ARBA" id="ARBA00008779"/>
    </source>
</evidence>
<dbReference type="PANTHER" id="PTHR10342">
    <property type="entry name" value="ARYLSULFATASE"/>
    <property type="match status" value="1"/>
</dbReference>
<dbReference type="InterPro" id="IPR000917">
    <property type="entry name" value="Sulfatase_N"/>
</dbReference>
<dbReference type="InterPro" id="IPR047115">
    <property type="entry name" value="ARSB"/>
</dbReference>
<dbReference type="AlphaFoldDB" id="A0AAV4W2V6"/>
<proteinExistence type="inferred from homology"/>
<keyword evidence="5" id="KW-0106">Calcium</keyword>
<evidence type="ECO:0000256" key="4">
    <source>
        <dbReference type="ARBA" id="ARBA00022801"/>
    </source>
</evidence>
<dbReference type="Proteomes" id="UP001054837">
    <property type="component" value="Unassembled WGS sequence"/>
</dbReference>